<protein>
    <submittedName>
        <fullName evidence="2">NADH dehydrogenase subunit 6</fullName>
    </submittedName>
</protein>
<gene>
    <name evidence="2" type="primary">nad6</name>
</gene>
<reference evidence="2" key="1">
    <citation type="submission" date="2016-10" db="EMBL/GenBank/DDBJ databases">
        <title>Comparative analyses of the complete Maternally and Paternally Inherited mitochondrial genomes of the Endangered Freshwater Mussel Solenaia rivularis (Bivalvia Unionidae) and phylogenetic analyses.</title>
        <authorList>
            <person name="Zhou C.H."/>
            <person name="Huang X.C."/>
            <person name="Wu X.P."/>
            <person name="Ouyang S."/>
        </authorList>
    </citation>
    <scope>NUCLEOTIDE SEQUENCE</scope>
</reference>
<accession>A0A3G1GH06</accession>
<dbReference type="EMBL" id="KY007143">
    <property type="protein sequence ID" value="APA19209.1"/>
    <property type="molecule type" value="Genomic_DNA"/>
</dbReference>
<sequence length="161" mass="17837">MTLIMFTLMSITLLSISIFSPHPLTLTIKVLVLATSLCLTLAHTTTWYAYMLYMITVGGMLVMFTYISSLSPNSIFSLKPQMLHLTLVATVAYSMASMTASTPNTVNTQNHENTPENFITFFTLYKNTGLLIFLASMLLLAMVISMTLLSQKKASMRPTTS</sequence>
<name>A0A3G1GH06_9BIVA</name>
<organism evidence="2">
    <name type="scientific">Sinosolenaia oleivora</name>
    <dbReference type="NCBI Taxonomy" id="3237505"/>
    <lineage>
        <taxon>Eukaryota</taxon>
        <taxon>Metazoa</taxon>
        <taxon>Spiralia</taxon>
        <taxon>Lophotrochozoa</taxon>
        <taxon>Mollusca</taxon>
        <taxon>Bivalvia</taxon>
        <taxon>Autobranchia</taxon>
        <taxon>Heteroconchia</taxon>
        <taxon>Palaeoheterodonta</taxon>
        <taxon>Unionida</taxon>
        <taxon>Unionoidea</taxon>
        <taxon>Unionidae</taxon>
        <taxon>Sinosolenaia</taxon>
    </lineage>
</organism>
<evidence type="ECO:0000313" key="2">
    <source>
        <dbReference type="EMBL" id="APA19209.1"/>
    </source>
</evidence>
<proteinExistence type="predicted"/>
<feature type="transmembrane region" description="Helical" evidence="1">
    <location>
        <begin position="130"/>
        <end position="149"/>
    </location>
</feature>
<geneLocation type="mitochondrion" evidence="2"/>
<feature type="transmembrane region" description="Helical" evidence="1">
    <location>
        <begin position="50"/>
        <end position="70"/>
    </location>
</feature>
<keyword evidence="1" id="KW-0472">Membrane</keyword>
<dbReference type="AlphaFoldDB" id="A0A3G1GH06"/>
<keyword evidence="2" id="KW-0496">Mitochondrion</keyword>
<keyword evidence="1" id="KW-0812">Transmembrane</keyword>
<keyword evidence="1" id="KW-1133">Transmembrane helix</keyword>
<evidence type="ECO:0000256" key="1">
    <source>
        <dbReference type="SAM" id="Phobius"/>
    </source>
</evidence>